<keyword evidence="3" id="KW-1185">Reference proteome</keyword>
<keyword evidence="1" id="KW-1133">Transmembrane helix</keyword>
<organism evidence="2 3">
    <name type="scientific">Alteromonas australica</name>
    <dbReference type="NCBI Taxonomy" id="589873"/>
    <lineage>
        <taxon>Bacteria</taxon>
        <taxon>Pseudomonadati</taxon>
        <taxon>Pseudomonadota</taxon>
        <taxon>Gammaproteobacteria</taxon>
        <taxon>Alteromonadales</taxon>
        <taxon>Alteromonadaceae</taxon>
        <taxon>Alteromonas/Salinimonas group</taxon>
        <taxon>Alteromonas</taxon>
    </lineage>
</organism>
<keyword evidence="2" id="KW-0808">Transferase</keyword>
<protein>
    <submittedName>
        <fullName evidence="2">Acyltransferase</fullName>
    </submittedName>
</protein>
<accession>A0A075P4T7</accession>
<dbReference type="AlphaFoldDB" id="A0A075P4T7"/>
<evidence type="ECO:0000313" key="2">
    <source>
        <dbReference type="EMBL" id="AIF98327.1"/>
    </source>
</evidence>
<keyword evidence="2" id="KW-0012">Acyltransferase</keyword>
<keyword evidence="1" id="KW-0472">Membrane</keyword>
<dbReference type="GO" id="GO:0016746">
    <property type="term" value="F:acyltransferase activity"/>
    <property type="evidence" value="ECO:0007669"/>
    <property type="project" value="UniProtKB-KW"/>
</dbReference>
<dbReference type="RefSeq" id="WP_044056516.1">
    <property type="nucleotide sequence ID" value="NZ_CBCSKJ010000001.1"/>
</dbReference>
<keyword evidence="1" id="KW-0812">Transmembrane</keyword>
<dbReference type="KEGG" id="aal:EP13_06255"/>
<dbReference type="eggNOG" id="ENOG5032UMW">
    <property type="taxonomic scope" value="Bacteria"/>
</dbReference>
<feature type="transmembrane region" description="Helical" evidence="1">
    <location>
        <begin position="61"/>
        <end position="81"/>
    </location>
</feature>
<gene>
    <name evidence="2" type="ORF">EP13_06255</name>
</gene>
<sequence>MRSTLSLSQYVKKRNGVPLGASHSMRNMLSRSFGAKSFPIFWQYWNPIWSYYLSRNVMRPLASFLPISLSILITFLVSGALHDLAVSVVKWNIIVFFTPWFGLMGLMVIASQKAGTSYGHLAWFIRASINATFIIVSLGVTYFVESYYA</sequence>
<evidence type="ECO:0000256" key="1">
    <source>
        <dbReference type="SAM" id="Phobius"/>
    </source>
</evidence>
<feature type="transmembrane region" description="Helical" evidence="1">
    <location>
        <begin position="93"/>
        <end position="111"/>
    </location>
</feature>
<dbReference type="GeneID" id="78254517"/>
<dbReference type="Proteomes" id="UP000056090">
    <property type="component" value="Chromosome"/>
</dbReference>
<dbReference type="EMBL" id="CP008849">
    <property type="protein sequence ID" value="AIF98327.1"/>
    <property type="molecule type" value="Genomic_DNA"/>
</dbReference>
<reference evidence="2 3" key="1">
    <citation type="submission" date="2014-06" db="EMBL/GenBank/DDBJ databases">
        <title>Genomes of Alteromonas australica, a world apart.</title>
        <authorList>
            <person name="Gonzaga A."/>
            <person name="Lopez-Perez M."/>
            <person name="Rodriguez-Valera F."/>
        </authorList>
    </citation>
    <scope>NUCLEOTIDE SEQUENCE [LARGE SCALE GENOMIC DNA]</scope>
    <source>
        <strain evidence="2 3">H 17</strain>
    </source>
</reference>
<evidence type="ECO:0000313" key="3">
    <source>
        <dbReference type="Proteomes" id="UP000056090"/>
    </source>
</evidence>
<proteinExistence type="predicted"/>
<feature type="transmembrane region" description="Helical" evidence="1">
    <location>
        <begin position="123"/>
        <end position="144"/>
    </location>
</feature>
<name>A0A075P4T7_9ALTE</name>